<accession>A0A563VJY1</accession>
<organism evidence="1 2">
    <name type="scientific">Hyella patelloides LEGE 07179</name>
    <dbReference type="NCBI Taxonomy" id="945734"/>
    <lineage>
        <taxon>Bacteria</taxon>
        <taxon>Bacillati</taxon>
        <taxon>Cyanobacteriota</taxon>
        <taxon>Cyanophyceae</taxon>
        <taxon>Pleurocapsales</taxon>
        <taxon>Hyellaceae</taxon>
        <taxon>Hyella</taxon>
    </lineage>
</organism>
<dbReference type="Proteomes" id="UP000320055">
    <property type="component" value="Unassembled WGS sequence"/>
</dbReference>
<reference evidence="1 2" key="1">
    <citation type="submission" date="2019-01" db="EMBL/GenBank/DDBJ databases">
        <authorList>
            <person name="Brito A."/>
        </authorList>
    </citation>
    <scope>NUCLEOTIDE SEQUENCE [LARGE SCALE GENOMIC DNA]</scope>
    <source>
        <strain evidence="1">1</strain>
    </source>
</reference>
<name>A0A563VJY1_9CYAN</name>
<dbReference type="EMBL" id="CAACVJ010000020">
    <property type="protein sequence ID" value="VEP11721.1"/>
    <property type="molecule type" value="Genomic_DNA"/>
</dbReference>
<sequence>MHLYLDLSLDLREGTHSRPVSQISFRQPVETITAPCLNLYCSELFTNSAS</sequence>
<dbReference type="AlphaFoldDB" id="A0A563VJY1"/>
<proteinExistence type="predicted"/>
<gene>
    <name evidence="1" type="ORF">H1P_1160002</name>
</gene>
<evidence type="ECO:0000313" key="1">
    <source>
        <dbReference type="EMBL" id="VEP11721.1"/>
    </source>
</evidence>
<protein>
    <submittedName>
        <fullName evidence="1">Uncharacterized protein</fullName>
    </submittedName>
</protein>
<keyword evidence="2" id="KW-1185">Reference proteome</keyword>
<evidence type="ECO:0000313" key="2">
    <source>
        <dbReference type="Proteomes" id="UP000320055"/>
    </source>
</evidence>